<accession>A0A976QQ88</accession>
<reference evidence="1" key="1">
    <citation type="submission" date="2022-07" db="EMBL/GenBank/DDBJ databases">
        <title>Evaluation of T. orientalis genome assembly methods using nanopore sequencing and analysis of variation between genomes.</title>
        <authorList>
            <person name="Yam J."/>
            <person name="Micallef M.L."/>
            <person name="Liu M."/>
            <person name="Djordjevic S.P."/>
            <person name="Bogema D.R."/>
            <person name="Jenkins C."/>
        </authorList>
    </citation>
    <scope>NUCLEOTIDE SEQUENCE</scope>
    <source>
        <strain evidence="1">Fish Creek</strain>
    </source>
</reference>
<gene>
    <name evidence="1" type="ORF">MACJ_000096</name>
</gene>
<dbReference type="Proteomes" id="UP000244803">
    <property type="component" value="Chromosome 1"/>
</dbReference>
<protein>
    <submittedName>
        <fullName evidence="1">Uncharacterized protein</fullName>
    </submittedName>
</protein>
<evidence type="ECO:0000313" key="1">
    <source>
        <dbReference type="EMBL" id="UKJ87658.2"/>
    </source>
</evidence>
<dbReference type="EMBL" id="CP056065">
    <property type="protein sequence ID" value="UKJ87658.2"/>
    <property type="molecule type" value="Genomic_DNA"/>
</dbReference>
<dbReference type="OrthoDB" id="365483at2759"/>
<dbReference type="AlphaFoldDB" id="A0A976QQ88"/>
<sequence length="587" mass="68961">MNISRNVLSETRLSTQNFFCDRRINIVARVRSFAKRIRQHCKIYNELTYVNSNERDKLTINKLQSDTVDYFGTSKFLIEELVHKCSFLSNHDLVLTLHYLTSIKKPLVKVCSSKEILSQDCCTDDENEKIISKLLYKCKKTILKHLLESDTNKTLTAVQRYYLVIALQKECYLATFKDWLQIYENISYTLTSNLVNKYKTNEIANLLLIYDQISRYSYKRYKANDKNFNNTDHNTINSEHRYQDANSNVQMIGNNNISMANEDKNITTVNEGLKERRKYDPFHLDFVNICIQKMENCLQELKPDKIIKMLYLINTREQYSNNFFQKTIIHLESNKILKVLKIQQVMSLLNIYSNAYKEQVFGYIENYIHDNDSSFKKLFLLEEADKLDKKGHLNYNIDNKLERYGRGFDKLDGNKAKFDKIESLAVCTKILIMECVGRISDVDPAIFRNFKGFPDKITENFEKEHEWNDIIELLEKRLVYIHDSPAHTDPESNTVAKASDNVNKLIKINQLLLKLFKAQQNNNRIKTLQFSLEFFTAVNSYLSSLKHRENLAINPDLLDKNIIKQLNNKESIEYNCIPDHFSRNISV</sequence>
<organism evidence="1 2">
    <name type="scientific">Theileria orientalis</name>
    <dbReference type="NCBI Taxonomy" id="68886"/>
    <lineage>
        <taxon>Eukaryota</taxon>
        <taxon>Sar</taxon>
        <taxon>Alveolata</taxon>
        <taxon>Apicomplexa</taxon>
        <taxon>Aconoidasida</taxon>
        <taxon>Piroplasmida</taxon>
        <taxon>Theileriidae</taxon>
        <taxon>Theileria</taxon>
    </lineage>
</organism>
<evidence type="ECO:0000313" key="2">
    <source>
        <dbReference type="Proteomes" id="UP000244803"/>
    </source>
</evidence>
<proteinExistence type="predicted"/>
<name>A0A976QQ88_THEOR</name>